<reference evidence="1" key="1">
    <citation type="submission" date="2024-07" db="EMBL/GenBank/DDBJ databases">
        <authorList>
            <person name="Yu S.T."/>
        </authorList>
    </citation>
    <scope>NUCLEOTIDE SEQUENCE</scope>
    <source>
        <strain evidence="1">R08</strain>
    </source>
</reference>
<dbReference type="AlphaFoldDB" id="A0AB39MCA6"/>
<dbReference type="RefSeq" id="WP_369188656.1">
    <property type="nucleotide sequence ID" value="NZ_CP163431.1"/>
</dbReference>
<dbReference type="EMBL" id="CP163431">
    <property type="protein sequence ID" value="XDQ02538.1"/>
    <property type="molecule type" value="Genomic_DNA"/>
</dbReference>
<evidence type="ECO:0000313" key="1">
    <source>
        <dbReference type="EMBL" id="XDQ02538.1"/>
    </source>
</evidence>
<gene>
    <name evidence="1" type="ORF">AB5J58_21010</name>
</gene>
<proteinExistence type="predicted"/>
<protein>
    <submittedName>
        <fullName evidence="1">Uncharacterized protein</fullName>
    </submittedName>
</protein>
<organism evidence="1">
    <name type="scientific">Streptomyces sp. R08</name>
    <dbReference type="NCBI Taxonomy" id="3238624"/>
    <lineage>
        <taxon>Bacteria</taxon>
        <taxon>Bacillati</taxon>
        <taxon>Actinomycetota</taxon>
        <taxon>Actinomycetes</taxon>
        <taxon>Kitasatosporales</taxon>
        <taxon>Streptomycetaceae</taxon>
        <taxon>Streptomyces</taxon>
    </lineage>
</organism>
<accession>A0AB39MCA6</accession>
<name>A0AB39MCA6_9ACTN</name>
<sequence>MPQTEDVIGVFRYKGADVLNMSDAQVRAFCSERAKFVLRERRAGLEGIHGAVSSPSRSTATVTILWRR</sequence>